<evidence type="ECO:0000313" key="9">
    <source>
        <dbReference type="EMBL" id="KAK9062771.1"/>
    </source>
</evidence>
<evidence type="ECO:0000259" key="8">
    <source>
        <dbReference type="PROSITE" id="PS50104"/>
    </source>
</evidence>
<evidence type="ECO:0000313" key="10">
    <source>
        <dbReference type="Proteomes" id="UP001408789"/>
    </source>
</evidence>
<dbReference type="Pfam" id="PF01582">
    <property type="entry name" value="TIR"/>
    <property type="match status" value="1"/>
</dbReference>
<reference evidence="9 10" key="1">
    <citation type="submission" date="2024-04" db="EMBL/GenBank/DDBJ databases">
        <title>The reference genome of an endangered Asteraceae, Deinandra increscens subsp. villosa, native to the Central Coast of California.</title>
        <authorList>
            <person name="Guilliams M."/>
            <person name="Hasenstab-Lehman K."/>
            <person name="Meyer R."/>
            <person name="Mcevoy S."/>
        </authorList>
    </citation>
    <scope>NUCLEOTIDE SEQUENCE [LARGE SCALE GENOMIC DNA]</scope>
    <source>
        <tissue evidence="9">Leaf</tissue>
    </source>
</reference>
<dbReference type="Pfam" id="PF23282">
    <property type="entry name" value="WHD_ROQ1"/>
    <property type="match status" value="1"/>
</dbReference>
<dbReference type="InterPro" id="IPR042197">
    <property type="entry name" value="Apaf_helical"/>
</dbReference>
<dbReference type="Gene3D" id="1.10.8.430">
    <property type="entry name" value="Helical domain of apoptotic protease-activating factors"/>
    <property type="match status" value="1"/>
</dbReference>
<evidence type="ECO:0000256" key="7">
    <source>
        <dbReference type="ARBA" id="ARBA00047304"/>
    </source>
</evidence>
<evidence type="ECO:0000256" key="5">
    <source>
        <dbReference type="ARBA" id="ARBA00022821"/>
    </source>
</evidence>
<dbReference type="Gene3D" id="3.40.50.10140">
    <property type="entry name" value="Toll/interleukin-1 receptor homology (TIR) domain"/>
    <property type="match status" value="1"/>
</dbReference>
<dbReference type="SUPFAM" id="SSF52200">
    <property type="entry name" value="Toll/Interleukin receptor TIR domain"/>
    <property type="match status" value="1"/>
</dbReference>
<dbReference type="EC" id="3.2.2.6" evidence="1"/>
<keyword evidence="4" id="KW-0378">Hydrolase</keyword>
<dbReference type="AlphaFoldDB" id="A0AAP0CTL1"/>
<dbReference type="InterPro" id="IPR058546">
    <property type="entry name" value="RPS4B/Roq1-like_LRR"/>
</dbReference>
<dbReference type="PANTHER" id="PTHR11017">
    <property type="entry name" value="LEUCINE-RICH REPEAT-CONTAINING PROTEIN"/>
    <property type="match status" value="1"/>
</dbReference>
<organism evidence="9 10">
    <name type="scientific">Deinandra increscens subsp. villosa</name>
    <dbReference type="NCBI Taxonomy" id="3103831"/>
    <lineage>
        <taxon>Eukaryota</taxon>
        <taxon>Viridiplantae</taxon>
        <taxon>Streptophyta</taxon>
        <taxon>Embryophyta</taxon>
        <taxon>Tracheophyta</taxon>
        <taxon>Spermatophyta</taxon>
        <taxon>Magnoliopsida</taxon>
        <taxon>eudicotyledons</taxon>
        <taxon>Gunneridae</taxon>
        <taxon>Pentapetalae</taxon>
        <taxon>asterids</taxon>
        <taxon>campanulids</taxon>
        <taxon>Asterales</taxon>
        <taxon>Asteraceae</taxon>
        <taxon>Asteroideae</taxon>
        <taxon>Heliantheae alliance</taxon>
        <taxon>Madieae</taxon>
        <taxon>Madiinae</taxon>
        <taxon>Deinandra</taxon>
    </lineage>
</organism>
<protein>
    <recommendedName>
        <fullName evidence="1">ADP-ribosyl cyclase/cyclic ADP-ribose hydrolase</fullName>
        <ecNumber evidence="1">3.2.2.6</ecNumber>
    </recommendedName>
</protein>
<dbReference type="Proteomes" id="UP001408789">
    <property type="component" value="Unassembled WGS sequence"/>
</dbReference>
<dbReference type="Pfam" id="PF00931">
    <property type="entry name" value="NB-ARC"/>
    <property type="match status" value="1"/>
</dbReference>
<dbReference type="InterPro" id="IPR044974">
    <property type="entry name" value="Disease_R_plants"/>
</dbReference>
<dbReference type="Gene3D" id="3.40.50.300">
    <property type="entry name" value="P-loop containing nucleotide triphosphate hydrolases"/>
    <property type="match status" value="1"/>
</dbReference>
<dbReference type="SUPFAM" id="SSF52058">
    <property type="entry name" value="L domain-like"/>
    <property type="match status" value="1"/>
</dbReference>
<evidence type="ECO:0000256" key="6">
    <source>
        <dbReference type="ARBA" id="ARBA00023027"/>
    </source>
</evidence>
<evidence type="ECO:0000256" key="4">
    <source>
        <dbReference type="ARBA" id="ARBA00022801"/>
    </source>
</evidence>
<evidence type="ECO:0000256" key="1">
    <source>
        <dbReference type="ARBA" id="ARBA00011982"/>
    </source>
</evidence>
<dbReference type="GO" id="GO:0007165">
    <property type="term" value="P:signal transduction"/>
    <property type="evidence" value="ECO:0007669"/>
    <property type="project" value="InterPro"/>
</dbReference>
<evidence type="ECO:0000256" key="2">
    <source>
        <dbReference type="ARBA" id="ARBA00022614"/>
    </source>
</evidence>
<dbReference type="FunFam" id="3.40.50.10140:FF:000007">
    <property type="entry name" value="Disease resistance protein (TIR-NBS-LRR class)"/>
    <property type="match status" value="1"/>
</dbReference>
<dbReference type="InterPro" id="IPR045344">
    <property type="entry name" value="C-JID"/>
</dbReference>
<dbReference type="InterPro" id="IPR058192">
    <property type="entry name" value="WHD_ROQ1-like"/>
</dbReference>
<dbReference type="SUPFAM" id="SSF52540">
    <property type="entry name" value="P-loop containing nucleoside triphosphate hydrolases"/>
    <property type="match status" value="1"/>
</dbReference>
<dbReference type="GO" id="GO:0006952">
    <property type="term" value="P:defense response"/>
    <property type="evidence" value="ECO:0007669"/>
    <property type="project" value="InterPro"/>
</dbReference>
<dbReference type="InterPro" id="IPR035897">
    <property type="entry name" value="Toll_tir_struct_dom_sf"/>
</dbReference>
<dbReference type="EMBL" id="JBCNJP010000019">
    <property type="protein sequence ID" value="KAK9062771.1"/>
    <property type="molecule type" value="Genomic_DNA"/>
</dbReference>
<dbReference type="SMART" id="SM00255">
    <property type="entry name" value="TIR"/>
    <property type="match status" value="1"/>
</dbReference>
<proteinExistence type="predicted"/>
<keyword evidence="2" id="KW-0433">Leucine-rich repeat</keyword>
<keyword evidence="3" id="KW-0677">Repeat</keyword>
<dbReference type="Pfam" id="PF23286">
    <property type="entry name" value="LRR_13"/>
    <property type="match status" value="1"/>
</dbReference>
<comment type="catalytic activity">
    <reaction evidence="7">
        <text>NAD(+) + H2O = ADP-D-ribose + nicotinamide + H(+)</text>
        <dbReference type="Rhea" id="RHEA:16301"/>
        <dbReference type="ChEBI" id="CHEBI:15377"/>
        <dbReference type="ChEBI" id="CHEBI:15378"/>
        <dbReference type="ChEBI" id="CHEBI:17154"/>
        <dbReference type="ChEBI" id="CHEBI:57540"/>
        <dbReference type="ChEBI" id="CHEBI:57967"/>
        <dbReference type="EC" id="3.2.2.6"/>
    </reaction>
    <physiologicalReaction direction="left-to-right" evidence="7">
        <dbReference type="Rhea" id="RHEA:16302"/>
    </physiologicalReaction>
</comment>
<dbReference type="Pfam" id="PF20160">
    <property type="entry name" value="C-JID"/>
    <property type="match status" value="1"/>
</dbReference>
<keyword evidence="5" id="KW-0611">Plant defense</keyword>
<dbReference type="InterPro" id="IPR027417">
    <property type="entry name" value="P-loop_NTPase"/>
</dbReference>
<dbReference type="PROSITE" id="PS50104">
    <property type="entry name" value="TIR"/>
    <property type="match status" value="1"/>
</dbReference>
<dbReference type="GO" id="GO:0061809">
    <property type="term" value="F:NAD+ nucleosidase activity, cyclic ADP-ribose generating"/>
    <property type="evidence" value="ECO:0007669"/>
    <property type="project" value="UniProtKB-EC"/>
</dbReference>
<dbReference type="InterPro" id="IPR000157">
    <property type="entry name" value="TIR_dom"/>
</dbReference>
<dbReference type="InterPro" id="IPR002182">
    <property type="entry name" value="NB-ARC"/>
</dbReference>
<dbReference type="PRINTS" id="PR00364">
    <property type="entry name" value="DISEASERSIST"/>
</dbReference>
<sequence length="1114" mass="127781">MATSKASSSSKPTGGWTYDVFLSFRGDDTRNNFVDHLYGALVQKGIHTFKDDEMIHIGESISLELKRAIEESRFAVVVFSKNYANSSWCLDELADIMKRRDQGGLKVLPVFYHVDPSNVRKQKGDYATAFQKHEENFKGEKNEVNKWRGALAGAANLSGYPISDASGGEFSVINKIVQDIIGNMQPRGKEDNLIGIESRIDALTPLLSIQRTEEVLMIGILGMGGIGKTTIAQALFRRISFKFEGSSFVKNVKEESVSKKDICALQEKILTNVLGTHLKFTILDPEYGANIIQERFCSKKVLLVLDDVDNVRQLEFLAGSNNWFGRGSRILITTRDEHLLSDANAKYKPALLRMDQAVELFSRHAFRKNSPPEGYKELSNHAIRYTGRLPLALKVLGSFFRGREARVWENAIDRLAKTPNNEIFGSLKLSFDGLEESEKKILLDIACFFKGREVKDVTRILDSFGFYPVIGISVLVEKSLITISKERIGMHDLIQEMCWQIVRESFKNSRLRSLEEVQQLVENKGVHEVIEAIVVPKECMYDGKQGFRSNVFERMNNLRLLVVNDNFTSDEPSFLPNELRWITWNEYPFCFLPVPHMSKLVGLEMDNAKIRYLWKGQKIMPNLKFIHLNCLNRLTRFPDVSESPNIERLILTRCSFLVEVHESLGFLKRLEYLEMKTCVKLKRLPSRIEMESLDTLKLHFCPSLERIPEFSPCMVKLSRIDLDSCFKIEELPSSIRYLSNLSFLNLNNCSNLKNIPNSICELKGLKNLNLCNCSKLQIWPDQFRSMINLEELNLQSARPDLFRSMTNLHSLRKLDLVGHQIGEEDFHRNLDGFFSLEELLLSFNSKLVKLPTTISQLSHLKQLELDYCCRIESLHSLPSGIQVLTAINCTSLEKIEDLSKEYECLCKIWLFGCKKLLDDEQSHNYLHKMLKQSFLKKWAAVDRCLSISIPGSKIPSWFGEQQNRHKMSLKLHPNWQSQILGFAICGVLEEFSGVFHTNIVFRFENAEMIVHKLEADKIDAPPAAKGRNVFINYIPFTCFEQMHDDDYNDFQREDWSHITEGNLVIDYFLNCPKALRCGAQVVYKEDVESIPSLSSYYWNCTLTQRSANTFFCSF</sequence>
<feature type="domain" description="TIR" evidence="8">
    <location>
        <begin position="16"/>
        <end position="184"/>
    </location>
</feature>
<dbReference type="InterPro" id="IPR032675">
    <property type="entry name" value="LRR_dom_sf"/>
</dbReference>
<comment type="caution">
    <text evidence="9">The sequence shown here is derived from an EMBL/GenBank/DDBJ whole genome shotgun (WGS) entry which is preliminary data.</text>
</comment>
<dbReference type="Gene3D" id="3.80.10.10">
    <property type="entry name" value="Ribonuclease Inhibitor"/>
    <property type="match status" value="3"/>
</dbReference>
<accession>A0AAP0CTL1</accession>
<gene>
    <name evidence="9" type="ORF">SSX86_019961</name>
</gene>
<dbReference type="PANTHER" id="PTHR11017:SF479">
    <property type="entry name" value="DISEASE RESISTANCE PROTEIN (TIR-NBS-LRR CLASS) FAMILY"/>
    <property type="match status" value="1"/>
</dbReference>
<keyword evidence="6" id="KW-0520">NAD</keyword>
<name>A0AAP0CTL1_9ASTR</name>
<keyword evidence="10" id="KW-1185">Reference proteome</keyword>
<evidence type="ECO:0000256" key="3">
    <source>
        <dbReference type="ARBA" id="ARBA00022737"/>
    </source>
</evidence>
<dbReference type="GO" id="GO:0043531">
    <property type="term" value="F:ADP binding"/>
    <property type="evidence" value="ECO:0007669"/>
    <property type="project" value="InterPro"/>
</dbReference>